<reference evidence="6" key="1">
    <citation type="journal article" date="2019" name="Int. J. Syst. Evol. Microbiol.">
        <title>The Global Catalogue of Microorganisms (GCM) 10K type strain sequencing project: providing services to taxonomists for standard genome sequencing and annotation.</title>
        <authorList>
            <consortium name="The Broad Institute Genomics Platform"/>
            <consortium name="The Broad Institute Genome Sequencing Center for Infectious Disease"/>
            <person name="Wu L."/>
            <person name="Ma J."/>
        </authorList>
    </citation>
    <scope>NUCLEOTIDE SEQUENCE [LARGE SCALE GENOMIC DNA]</scope>
    <source>
        <strain evidence="6">JCM 10303</strain>
    </source>
</reference>
<dbReference type="RefSeq" id="WP_009947260.1">
    <property type="nucleotide sequence ID" value="NZ_BAAAGS010000023.1"/>
</dbReference>
<dbReference type="CDD" id="cd00190">
    <property type="entry name" value="Tryp_SPc"/>
    <property type="match status" value="1"/>
</dbReference>
<name>A0ABP3N515_SACER</name>
<dbReference type="PANTHER" id="PTHR24276:SF98">
    <property type="entry name" value="FI18310P1-RELATED"/>
    <property type="match status" value="1"/>
</dbReference>
<dbReference type="GO" id="GO:0006508">
    <property type="term" value="P:proteolysis"/>
    <property type="evidence" value="ECO:0007669"/>
    <property type="project" value="UniProtKB-KW"/>
</dbReference>
<dbReference type="InterPro" id="IPR001314">
    <property type="entry name" value="Peptidase_S1A"/>
</dbReference>
<feature type="signal peptide" evidence="3">
    <location>
        <begin position="1"/>
        <end position="27"/>
    </location>
</feature>
<dbReference type="EMBL" id="BAAAGS010000023">
    <property type="protein sequence ID" value="GAA0533779.1"/>
    <property type="molecule type" value="Genomic_DNA"/>
</dbReference>
<keyword evidence="5" id="KW-0378">Hydrolase</keyword>
<dbReference type="PANTHER" id="PTHR24276">
    <property type="entry name" value="POLYSERASE-RELATED"/>
    <property type="match status" value="1"/>
</dbReference>
<sequence length="259" mass="26265">MKLTSALFGGLASLVLALGAPPAPVGAAENPGTLVVGGARGSEQYPWMASLQREGRHTCGGSLIAQRWVLTAAHCVQDAAPRDLGLRIGSADHTSGGTLAGVATIVVHPSYAAGQPNGDLALVELDRPVPQEPIPIAKASGTAGTESRIIGWGLTCPLRGCGEPPAELQETATRVVDDGACSLSGIDGPTEICTGSKELLSGNACFGDSGGPQMEGGPDAWRLTGVTSRLGAAVPVCGAGPSIYTDATAYRDWIEQTAR</sequence>
<feature type="chain" id="PRO_5046617207" evidence="3">
    <location>
        <begin position="28"/>
        <end position="259"/>
    </location>
</feature>
<accession>A0ABP3N515</accession>
<dbReference type="SUPFAM" id="SSF50494">
    <property type="entry name" value="Trypsin-like serine proteases"/>
    <property type="match status" value="1"/>
</dbReference>
<keyword evidence="3" id="KW-0732">Signal</keyword>
<comment type="caution">
    <text evidence="5">The sequence shown here is derived from an EMBL/GenBank/DDBJ whole genome shotgun (WGS) entry which is preliminary data.</text>
</comment>
<protein>
    <submittedName>
        <fullName evidence="5">Serine protease</fullName>
    </submittedName>
</protein>
<dbReference type="SMART" id="SM00020">
    <property type="entry name" value="Tryp_SPc"/>
    <property type="match status" value="1"/>
</dbReference>
<keyword evidence="2" id="KW-1015">Disulfide bond</keyword>
<evidence type="ECO:0000256" key="1">
    <source>
        <dbReference type="ARBA" id="ARBA00007664"/>
    </source>
</evidence>
<keyword evidence="6" id="KW-1185">Reference proteome</keyword>
<evidence type="ECO:0000256" key="2">
    <source>
        <dbReference type="ARBA" id="ARBA00023157"/>
    </source>
</evidence>
<dbReference type="Gene3D" id="2.40.10.10">
    <property type="entry name" value="Trypsin-like serine proteases"/>
    <property type="match status" value="1"/>
</dbReference>
<dbReference type="InterPro" id="IPR050430">
    <property type="entry name" value="Peptidase_S1"/>
</dbReference>
<evidence type="ECO:0000313" key="6">
    <source>
        <dbReference type="Proteomes" id="UP001500729"/>
    </source>
</evidence>
<dbReference type="Pfam" id="PF00089">
    <property type="entry name" value="Trypsin"/>
    <property type="match status" value="1"/>
</dbReference>
<evidence type="ECO:0000313" key="5">
    <source>
        <dbReference type="EMBL" id="GAA0533779.1"/>
    </source>
</evidence>
<feature type="domain" description="Peptidase S1" evidence="4">
    <location>
        <begin position="35"/>
        <end position="259"/>
    </location>
</feature>
<evidence type="ECO:0000256" key="3">
    <source>
        <dbReference type="SAM" id="SignalP"/>
    </source>
</evidence>
<dbReference type="InterPro" id="IPR043504">
    <property type="entry name" value="Peptidase_S1_PA_chymotrypsin"/>
</dbReference>
<evidence type="ECO:0000259" key="4">
    <source>
        <dbReference type="PROSITE" id="PS50240"/>
    </source>
</evidence>
<dbReference type="PROSITE" id="PS50240">
    <property type="entry name" value="TRYPSIN_DOM"/>
    <property type="match status" value="1"/>
</dbReference>
<keyword evidence="5" id="KW-0645">Protease</keyword>
<dbReference type="PROSITE" id="PS00134">
    <property type="entry name" value="TRYPSIN_HIS"/>
    <property type="match status" value="1"/>
</dbReference>
<dbReference type="PRINTS" id="PR00722">
    <property type="entry name" value="CHYMOTRYPSIN"/>
</dbReference>
<dbReference type="InterPro" id="IPR009003">
    <property type="entry name" value="Peptidase_S1_PA"/>
</dbReference>
<comment type="similarity">
    <text evidence="1">Belongs to the peptidase S1 family.</text>
</comment>
<dbReference type="InterPro" id="IPR001254">
    <property type="entry name" value="Trypsin_dom"/>
</dbReference>
<dbReference type="Proteomes" id="UP001500729">
    <property type="component" value="Unassembled WGS sequence"/>
</dbReference>
<proteinExistence type="inferred from homology"/>
<dbReference type="GO" id="GO:0008233">
    <property type="term" value="F:peptidase activity"/>
    <property type="evidence" value="ECO:0007669"/>
    <property type="project" value="UniProtKB-KW"/>
</dbReference>
<gene>
    <name evidence="5" type="ORF">GCM10009533_36100</name>
</gene>
<organism evidence="5 6">
    <name type="scientific">Saccharopolyspora erythraea</name>
    <name type="common">Streptomyces erythraeus</name>
    <dbReference type="NCBI Taxonomy" id="1836"/>
    <lineage>
        <taxon>Bacteria</taxon>
        <taxon>Bacillati</taxon>
        <taxon>Actinomycetota</taxon>
        <taxon>Actinomycetes</taxon>
        <taxon>Pseudonocardiales</taxon>
        <taxon>Pseudonocardiaceae</taxon>
        <taxon>Saccharopolyspora</taxon>
    </lineage>
</organism>
<dbReference type="InterPro" id="IPR018114">
    <property type="entry name" value="TRYPSIN_HIS"/>
</dbReference>